<organism evidence="5 6">
    <name type="scientific">Salsuginibacillus halophilus</name>
    <dbReference type="NCBI Taxonomy" id="517424"/>
    <lineage>
        <taxon>Bacteria</taxon>
        <taxon>Bacillati</taxon>
        <taxon>Bacillota</taxon>
        <taxon>Bacilli</taxon>
        <taxon>Bacillales</taxon>
        <taxon>Bacillaceae</taxon>
        <taxon>Salsuginibacillus</taxon>
    </lineage>
</organism>
<gene>
    <name evidence="5" type="ORF">B0H94_108131</name>
</gene>
<evidence type="ECO:0000259" key="4">
    <source>
        <dbReference type="SMART" id="SM00363"/>
    </source>
</evidence>
<dbReference type="Gene3D" id="3.30.70.1560">
    <property type="entry name" value="Alpha-L RNA-binding motif"/>
    <property type="match status" value="1"/>
</dbReference>
<dbReference type="CDD" id="cd02553">
    <property type="entry name" value="PseudoU_synth_RsuA"/>
    <property type="match status" value="1"/>
</dbReference>
<evidence type="ECO:0000313" key="6">
    <source>
        <dbReference type="Proteomes" id="UP000242310"/>
    </source>
</evidence>
<dbReference type="InterPro" id="IPR020094">
    <property type="entry name" value="TruA/RsuA/RluB/E/F_N"/>
</dbReference>
<evidence type="ECO:0000256" key="1">
    <source>
        <dbReference type="ARBA" id="ARBA00008348"/>
    </source>
</evidence>
<feature type="domain" description="RNA-binding S4" evidence="4">
    <location>
        <begin position="1"/>
        <end position="61"/>
    </location>
</feature>
<name>A0A2P8HE63_9BACI</name>
<dbReference type="Proteomes" id="UP000242310">
    <property type="component" value="Unassembled WGS sequence"/>
</dbReference>
<keyword evidence="3" id="KW-0694">RNA-binding</keyword>
<dbReference type="PROSITE" id="PS50889">
    <property type="entry name" value="S4"/>
    <property type="match status" value="1"/>
</dbReference>
<dbReference type="InterPro" id="IPR006145">
    <property type="entry name" value="PsdUridine_synth_RsuA/RluA"/>
</dbReference>
<keyword evidence="2" id="KW-0413">Isomerase</keyword>
<dbReference type="SMART" id="SM00363">
    <property type="entry name" value="S4"/>
    <property type="match status" value="1"/>
</dbReference>
<dbReference type="CDD" id="cd00165">
    <property type="entry name" value="S4"/>
    <property type="match status" value="1"/>
</dbReference>
<proteinExistence type="inferred from homology"/>
<dbReference type="InterPro" id="IPR020103">
    <property type="entry name" value="PsdUridine_synth_cat_dom_sf"/>
</dbReference>
<dbReference type="Pfam" id="PF00849">
    <property type="entry name" value="PseudoU_synth_2"/>
    <property type="match status" value="1"/>
</dbReference>
<dbReference type="SUPFAM" id="SSF55120">
    <property type="entry name" value="Pseudouridine synthase"/>
    <property type="match status" value="1"/>
</dbReference>
<accession>A0A2P8HE63</accession>
<keyword evidence="6" id="KW-1185">Reference proteome</keyword>
<dbReference type="InterPro" id="IPR036986">
    <property type="entry name" value="S4_RNA-bd_sf"/>
</dbReference>
<dbReference type="OrthoDB" id="9807213at2"/>
<dbReference type="InterPro" id="IPR002942">
    <property type="entry name" value="S4_RNA-bd"/>
</dbReference>
<reference evidence="5 6" key="1">
    <citation type="submission" date="2018-03" db="EMBL/GenBank/DDBJ databases">
        <title>Genomic Encyclopedia of Type Strains, Phase III (KMG-III): the genomes of soil and plant-associated and newly described type strains.</title>
        <authorList>
            <person name="Whitman W."/>
        </authorList>
    </citation>
    <scope>NUCLEOTIDE SEQUENCE [LARGE SCALE GENOMIC DNA]</scope>
    <source>
        <strain evidence="5 6">CGMCC 1.07653</strain>
    </source>
</reference>
<dbReference type="InterPro" id="IPR050343">
    <property type="entry name" value="RsuA_PseudoU_synthase"/>
</dbReference>
<dbReference type="GO" id="GO:0120159">
    <property type="term" value="F:rRNA pseudouridine synthase activity"/>
    <property type="evidence" value="ECO:0007669"/>
    <property type="project" value="UniProtKB-ARBA"/>
</dbReference>
<dbReference type="EMBL" id="PYAV01000008">
    <property type="protein sequence ID" value="PSL44518.1"/>
    <property type="molecule type" value="Genomic_DNA"/>
</dbReference>
<dbReference type="GO" id="GO:0003723">
    <property type="term" value="F:RNA binding"/>
    <property type="evidence" value="ECO:0007669"/>
    <property type="project" value="UniProtKB-KW"/>
</dbReference>
<dbReference type="AlphaFoldDB" id="A0A2P8HE63"/>
<dbReference type="InterPro" id="IPR000748">
    <property type="entry name" value="PsdUridine_synth_RsuA/RluB/E/F"/>
</dbReference>
<sequence>MRLDKWLAHMGYGTRKEVKQMLKTGEVTVNGEKIKDPGFQVTPDEDEVFAGSEEVVYQSTLYVLMHKPEGVITATKDEEHETVLDLLEIDDVILEPFPVGRLDKDTTGLLLLMTDGKLAHALTSPKKEVAKTYEAELAQPVSENDIQKLEQGIALEDGFITAPAHIEVMNETKNLVHITIIEGKYHQVRRMFGAVSNRVERLKRVAFGPITLDEQDLEPGEYRDLTEEEVEQLVKAVQLNG</sequence>
<evidence type="ECO:0000313" key="5">
    <source>
        <dbReference type="EMBL" id="PSL44518.1"/>
    </source>
</evidence>
<comment type="caution">
    <text evidence="5">The sequence shown here is derived from an EMBL/GenBank/DDBJ whole genome shotgun (WGS) entry which is preliminary data.</text>
</comment>
<dbReference type="FunFam" id="3.30.70.1560:FF:000001">
    <property type="entry name" value="Pseudouridine synthase"/>
    <property type="match status" value="1"/>
</dbReference>
<comment type="similarity">
    <text evidence="1">Belongs to the pseudouridine synthase RsuA family.</text>
</comment>
<dbReference type="PANTHER" id="PTHR47683:SF4">
    <property type="entry name" value="PSEUDOURIDINE SYNTHASE"/>
    <property type="match status" value="1"/>
</dbReference>
<protein>
    <submittedName>
        <fullName evidence="5">16S rRNA pseudouridine516 synthase</fullName>
    </submittedName>
</protein>
<dbReference type="RefSeq" id="WP_106588990.1">
    <property type="nucleotide sequence ID" value="NZ_PYAV01000008.1"/>
</dbReference>
<dbReference type="Pfam" id="PF01479">
    <property type="entry name" value="S4"/>
    <property type="match status" value="1"/>
</dbReference>
<dbReference type="NCBIfam" id="TIGR00093">
    <property type="entry name" value="pseudouridine synthase"/>
    <property type="match status" value="1"/>
</dbReference>
<dbReference type="InterPro" id="IPR042092">
    <property type="entry name" value="PsdUridine_s_RsuA/RluB/E/F_cat"/>
</dbReference>
<dbReference type="Gene3D" id="3.10.290.10">
    <property type="entry name" value="RNA-binding S4 domain"/>
    <property type="match status" value="1"/>
</dbReference>
<dbReference type="GO" id="GO:0000455">
    <property type="term" value="P:enzyme-directed rRNA pseudouridine synthesis"/>
    <property type="evidence" value="ECO:0007669"/>
    <property type="project" value="UniProtKB-ARBA"/>
</dbReference>
<dbReference type="PANTHER" id="PTHR47683">
    <property type="entry name" value="PSEUDOURIDINE SYNTHASE FAMILY PROTEIN-RELATED"/>
    <property type="match status" value="1"/>
</dbReference>
<dbReference type="SUPFAM" id="SSF55174">
    <property type="entry name" value="Alpha-L RNA-binding motif"/>
    <property type="match status" value="1"/>
</dbReference>
<dbReference type="Gene3D" id="3.30.70.580">
    <property type="entry name" value="Pseudouridine synthase I, catalytic domain, N-terminal subdomain"/>
    <property type="match status" value="1"/>
</dbReference>
<evidence type="ECO:0000256" key="3">
    <source>
        <dbReference type="PROSITE-ProRule" id="PRU00182"/>
    </source>
</evidence>
<evidence type="ECO:0000256" key="2">
    <source>
        <dbReference type="ARBA" id="ARBA00023235"/>
    </source>
</evidence>
<dbReference type="GO" id="GO:0005829">
    <property type="term" value="C:cytosol"/>
    <property type="evidence" value="ECO:0007669"/>
    <property type="project" value="UniProtKB-ARBA"/>
</dbReference>